<dbReference type="Proteomes" id="UP001204524">
    <property type="component" value="Unassembled WGS sequence"/>
</dbReference>
<evidence type="ECO:0000313" key="1">
    <source>
        <dbReference type="EMBL" id="MCP3420778.1"/>
    </source>
</evidence>
<gene>
    <name evidence="1" type="ORF">NCI01_03115</name>
</gene>
<name>A0ABT1KSQ5_9ACTN</name>
<organism evidence="1 2">
    <name type="scientific">Nocardioides pinisoli</name>
    <dbReference type="NCBI Taxonomy" id="2950279"/>
    <lineage>
        <taxon>Bacteria</taxon>
        <taxon>Bacillati</taxon>
        <taxon>Actinomycetota</taxon>
        <taxon>Actinomycetes</taxon>
        <taxon>Propionibacteriales</taxon>
        <taxon>Nocardioidaceae</taxon>
        <taxon>Nocardioides</taxon>
    </lineage>
</organism>
<comment type="caution">
    <text evidence="1">The sequence shown here is derived from an EMBL/GenBank/DDBJ whole genome shotgun (WGS) entry which is preliminary data.</text>
</comment>
<evidence type="ECO:0000313" key="2">
    <source>
        <dbReference type="Proteomes" id="UP001204524"/>
    </source>
</evidence>
<reference evidence="1 2" key="1">
    <citation type="submission" date="2022-06" db="EMBL/GenBank/DDBJ databases">
        <authorList>
            <person name="So Y."/>
        </authorList>
    </citation>
    <scope>NUCLEOTIDE SEQUENCE [LARGE SCALE GENOMIC DNA]</scope>
    <source>
        <strain evidence="1 2">STR3</strain>
    </source>
</reference>
<sequence>MDLPGLHATRCRRAAGRGRGPEATYVDQSASRGEGEVWCVFELGPADDAKTLAGERTDLGEGRWLLLVAEQPLVDEDIGCVRWSVLFCDNPWTGHPFAEAPAR</sequence>
<proteinExistence type="predicted"/>
<dbReference type="EMBL" id="JANARS010000001">
    <property type="protein sequence ID" value="MCP3420778.1"/>
    <property type="molecule type" value="Genomic_DNA"/>
</dbReference>
<accession>A0ABT1KSQ5</accession>
<protein>
    <submittedName>
        <fullName evidence="1">Uncharacterized protein</fullName>
    </submittedName>
</protein>
<keyword evidence="2" id="KW-1185">Reference proteome</keyword>